<dbReference type="EMBL" id="JAHRHJ020000005">
    <property type="protein sequence ID" value="KAH9314921.1"/>
    <property type="molecule type" value="Genomic_DNA"/>
</dbReference>
<dbReference type="InterPro" id="IPR001680">
    <property type="entry name" value="WD40_rpt"/>
</dbReference>
<dbReference type="SMART" id="SM00320">
    <property type="entry name" value="WD40"/>
    <property type="match status" value="7"/>
</dbReference>
<reference evidence="4 5" key="1">
    <citation type="journal article" date="2021" name="Nat. Plants">
        <title>The Taxus genome provides insights into paclitaxel biosynthesis.</title>
        <authorList>
            <person name="Xiong X."/>
            <person name="Gou J."/>
            <person name="Liao Q."/>
            <person name="Li Y."/>
            <person name="Zhou Q."/>
            <person name="Bi G."/>
            <person name="Li C."/>
            <person name="Du R."/>
            <person name="Wang X."/>
            <person name="Sun T."/>
            <person name="Guo L."/>
            <person name="Liang H."/>
            <person name="Lu P."/>
            <person name="Wu Y."/>
            <person name="Zhang Z."/>
            <person name="Ro D.K."/>
            <person name="Shang Y."/>
            <person name="Huang S."/>
            <person name="Yan J."/>
        </authorList>
    </citation>
    <scope>NUCLEOTIDE SEQUENCE [LARGE SCALE GENOMIC DNA]</scope>
    <source>
        <strain evidence="4">Ta-2019</strain>
    </source>
</reference>
<keyword evidence="5" id="KW-1185">Reference proteome</keyword>
<feature type="repeat" description="WD" evidence="3">
    <location>
        <begin position="176"/>
        <end position="208"/>
    </location>
</feature>
<dbReference type="PRINTS" id="PR00320">
    <property type="entry name" value="GPROTEINBRPT"/>
</dbReference>
<dbReference type="Pfam" id="PF00400">
    <property type="entry name" value="WD40"/>
    <property type="match status" value="6"/>
</dbReference>
<dbReference type="InterPro" id="IPR015943">
    <property type="entry name" value="WD40/YVTN_repeat-like_dom_sf"/>
</dbReference>
<name>A0AA38G2P3_TAXCH</name>
<proteinExistence type="predicted"/>
<dbReference type="PANTHER" id="PTHR22844:SF342">
    <property type="entry name" value="AND WD40 DOMAIN PROTEIN, PUTATIVE-RELATED"/>
    <property type="match status" value="1"/>
</dbReference>
<dbReference type="InterPro" id="IPR045182">
    <property type="entry name" value="JINGUBANG-like"/>
</dbReference>
<organism evidence="4 5">
    <name type="scientific">Taxus chinensis</name>
    <name type="common">Chinese yew</name>
    <name type="synonym">Taxus wallichiana var. chinensis</name>
    <dbReference type="NCBI Taxonomy" id="29808"/>
    <lineage>
        <taxon>Eukaryota</taxon>
        <taxon>Viridiplantae</taxon>
        <taxon>Streptophyta</taxon>
        <taxon>Embryophyta</taxon>
        <taxon>Tracheophyta</taxon>
        <taxon>Spermatophyta</taxon>
        <taxon>Pinopsida</taxon>
        <taxon>Pinidae</taxon>
        <taxon>Conifers II</taxon>
        <taxon>Cupressales</taxon>
        <taxon>Taxaceae</taxon>
        <taxon>Taxus</taxon>
    </lineage>
</organism>
<accession>A0AA38G2P3</accession>
<gene>
    <name evidence="4" type="ORF">KI387_023548</name>
</gene>
<evidence type="ECO:0000313" key="5">
    <source>
        <dbReference type="Proteomes" id="UP000824469"/>
    </source>
</evidence>
<evidence type="ECO:0000256" key="1">
    <source>
        <dbReference type="ARBA" id="ARBA00022574"/>
    </source>
</evidence>
<comment type="caution">
    <text evidence="4">The sequence shown here is derived from an EMBL/GenBank/DDBJ whole genome shotgun (WGS) entry which is preliminary data.</text>
</comment>
<dbReference type="InterPro" id="IPR036322">
    <property type="entry name" value="WD40_repeat_dom_sf"/>
</dbReference>
<dbReference type="OMA" id="WERTAIS"/>
<dbReference type="PROSITE" id="PS50082">
    <property type="entry name" value="WD_REPEATS_2"/>
    <property type="match status" value="3"/>
</dbReference>
<feature type="repeat" description="WD" evidence="3">
    <location>
        <begin position="132"/>
        <end position="175"/>
    </location>
</feature>
<evidence type="ECO:0000256" key="2">
    <source>
        <dbReference type="ARBA" id="ARBA00022737"/>
    </source>
</evidence>
<dbReference type="Proteomes" id="UP000824469">
    <property type="component" value="Unassembled WGS sequence"/>
</dbReference>
<dbReference type="Gene3D" id="2.130.10.10">
    <property type="entry name" value="YVTN repeat-like/Quinoprotein amine dehydrogenase"/>
    <property type="match status" value="2"/>
</dbReference>
<sequence length="374" mass="40762">MKDQSCIRSQYECVASAGTGKGCISSLAVKGSLLFATSHSASIFIFEKVADVFSRVAEIECGAPVKAVVSVDSTGTRLFTGHHDGKIRVWTHPCDGRRLKLATTLPTLKDCIRNLMKPGSFVQIRRHRKRLWMTHADAVSCLAFSCSEDAELLYSGSWDKTVKVWRLSDFRCIESIPAHHDAVNAVACARINGGLLFTGSADGTVRMWIRRTTGRNTKHDHVATLVKSGSGAVNCLGMSGDESILYCGTSDGRIYYWNIDYNPVEIMRSEGVLVSAQKSSVFCLATLKQFVCSGGADGTIRVWRREGGDVDLQHRCMAVIEGHRSPVKCITAASPASSAPSITSLHYSNHHDSGLVIYSGNADGTLKIWWVNVN</sequence>
<evidence type="ECO:0000313" key="4">
    <source>
        <dbReference type="EMBL" id="KAH9314921.1"/>
    </source>
</evidence>
<protein>
    <submittedName>
        <fullName evidence="4">Uncharacterized protein</fullName>
    </submittedName>
</protein>
<keyword evidence="1 3" id="KW-0853">WD repeat</keyword>
<dbReference type="SUPFAM" id="SSF50978">
    <property type="entry name" value="WD40 repeat-like"/>
    <property type="match status" value="1"/>
</dbReference>
<keyword evidence="2" id="KW-0677">Repeat</keyword>
<dbReference type="InterPro" id="IPR020472">
    <property type="entry name" value="WD40_PAC1"/>
</dbReference>
<dbReference type="PROSITE" id="PS50294">
    <property type="entry name" value="WD_REPEATS_REGION"/>
    <property type="match status" value="2"/>
</dbReference>
<evidence type="ECO:0000256" key="3">
    <source>
        <dbReference type="PROSITE-ProRule" id="PRU00221"/>
    </source>
</evidence>
<feature type="repeat" description="WD" evidence="3">
    <location>
        <begin position="226"/>
        <end position="260"/>
    </location>
</feature>
<dbReference type="AlphaFoldDB" id="A0AA38G2P3"/>
<dbReference type="FunFam" id="2.130.10.10:FF:000775">
    <property type="entry name" value="BnaA09g28200D protein"/>
    <property type="match status" value="1"/>
</dbReference>
<dbReference type="PANTHER" id="PTHR22844">
    <property type="entry name" value="F-BOX AND WD40 DOMAIN PROTEIN"/>
    <property type="match status" value="1"/>
</dbReference>